<evidence type="ECO:0000313" key="2">
    <source>
        <dbReference type="EMBL" id="MBD1381934.1"/>
    </source>
</evidence>
<dbReference type="Gene3D" id="1.10.1200.10">
    <property type="entry name" value="ACP-like"/>
    <property type="match status" value="1"/>
</dbReference>
<keyword evidence="3" id="KW-1185">Reference proteome</keyword>
<gene>
    <name evidence="2" type="ORF">IC621_17025</name>
</gene>
<comment type="caution">
    <text evidence="2">The sequence shown here is derived from an EMBL/GenBank/DDBJ whole genome shotgun (WGS) entry which is preliminary data.</text>
</comment>
<sequence length="76" mass="8738">MILEKLQEIFRDILDDEKLVITEHTTRDDLEGWDSLGTVSIIAAVSEEFNIKIGINEIDMFKDVNSIVSLIKKKME</sequence>
<dbReference type="InterPro" id="IPR009081">
    <property type="entry name" value="PP-bd_ACP"/>
</dbReference>
<evidence type="ECO:0000259" key="1">
    <source>
        <dbReference type="PROSITE" id="PS50075"/>
    </source>
</evidence>
<dbReference type="SUPFAM" id="SSF47336">
    <property type="entry name" value="ACP-like"/>
    <property type="match status" value="1"/>
</dbReference>
<reference evidence="2" key="1">
    <citation type="submission" date="2020-09" db="EMBL/GenBank/DDBJ databases">
        <title>A novel bacterium of genus Bacillus, isolated from South China Sea.</title>
        <authorList>
            <person name="Huang H."/>
            <person name="Mo K."/>
            <person name="Hu Y."/>
        </authorList>
    </citation>
    <scope>NUCLEOTIDE SEQUENCE</scope>
    <source>
        <strain evidence="2">IB182487</strain>
    </source>
</reference>
<evidence type="ECO:0000313" key="3">
    <source>
        <dbReference type="Proteomes" id="UP000626844"/>
    </source>
</evidence>
<dbReference type="Pfam" id="PF00550">
    <property type="entry name" value="PP-binding"/>
    <property type="match status" value="1"/>
</dbReference>
<dbReference type="RefSeq" id="WP_191159631.1">
    <property type="nucleotide sequence ID" value="NZ_JACXAI010000023.1"/>
</dbReference>
<dbReference type="PROSITE" id="PS50075">
    <property type="entry name" value="CARRIER"/>
    <property type="match status" value="1"/>
</dbReference>
<organism evidence="2 3">
    <name type="scientific">Metabacillus arenae</name>
    <dbReference type="NCBI Taxonomy" id="2771434"/>
    <lineage>
        <taxon>Bacteria</taxon>
        <taxon>Bacillati</taxon>
        <taxon>Bacillota</taxon>
        <taxon>Bacilli</taxon>
        <taxon>Bacillales</taxon>
        <taxon>Bacillaceae</taxon>
        <taxon>Metabacillus</taxon>
    </lineage>
</organism>
<name>A0A926S2E5_9BACI</name>
<dbReference type="AlphaFoldDB" id="A0A926S2E5"/>
<proteinExistence type="predicted"/>
<feature type="domain" description="Carrier" evidence="1">
    <location>
        <begin position="1"/>
        <end position="75"/>
    </location>
</feature>
<protein>
    <submittedName>
        <fullName evidence="2">Acyl carrier protein</fullName>
    </submittedName>
</protein>
<dbReference type="Proteomes" id="UP000626844">
    <property type="component" value="Unassembled WGS sequence"/>
</dbReference>
<dbReference type="EMBL" id="JACXAI010000023">
    <property type="protein sequence ID" value="MBD1381934.1"/>
    <property type="molecule type" value="Genomic_DNA"/>
</dbReference>
<accession>A0A926S2E5</accession>
<dbReference type="InterPro" id="IPR036736">
    <property type="entry name" value="ACP-like_sf"/>
</dbReference>